<evidence type="ECO:0000313" key="2">
    <source>
        <dbReference type="Proteomes" id="UP001497516"/>
    </source>
</evidence>
<dbReference type="EMBL" id="OZ034813">
    <property type="protein sequence ID" value="CAL1353333.1"/>
    <property type="molecule type" value="Genomic_DNA"/>
</dbReference>
<reference evidence="1 2" key="1">
    <citation type="submission" date="2024-04" db="EMBL/GenBank/DDBJ databases">
        <authorList>
            <person name="Fracassetti M."/>
        </authorList>
    </citation>
    <scope>NUCLEOTIDE SEQUENCE [LARGE SCALE GENOMIC DNA]</scope>
</reference>
<name>A0AAV2CBS4_9ROSI</name>
<protein>
    <submittedName>
        <fullName evidence="1">Uncharacterized protein</fullName>
    </submittedName>
</protein>
<keyword evidence="2" id="KW-1185">Reference proteome</keyword>
<dbReference type="AlphaFoldDB" id="A0AAV2CBS4"/>
<organism evidence="1 2">
    <name type="scientific">Linum trigynum</name>
    <dbReference type="NCBI Taxonomy" id="586398"/>
    <lineage>
        <taxon>Eukaryota</taxon>
        <taxon>Viridiplantae</taxon>
        <taxon>Streptophyta</taxon>
        <taxon>Embryophyta</taxon>
        <taxon>Tracheophyta</taxon>
        <taxon>Spermatophyta</taxon>
        <taxon>Magnoliopsida</taxon>
        <taxon>eudicotyledons</taxon>
        <taxon>Gunneridae</taxon>
        <taxon>Pentapetalae</taxon>
        <taxon>rosids</taxon>
        <taxon>fabids</taxon>
        <taxon>Malpighiales</taxon>
        <taxon>Linaceae</taxon>
        <taxon>Linum</taxon>
    </lineage>
</organism>
<dbReference type="Proteomes" id="UP001497516">
    <property type="component" value="Chromosome 1"/>
</dbReference>
<evidence type="ECO:0000313" key="1">
    <source>
        <dbReference type="EMBL" id="CAL1353333.1"/>
    </source>
</evidence>
<sequence>MDKGAKKQVWERQEGTATAGTIKGKFPSLEEFCSNNQSLRKGAAKNVKNGKKTNFWRDVWVLQEPLITKALLDIPEETQERTVAYYWSDATGWKIEDLVEYLPDEILNRIRVVMLDPLDTTEGVLFCKASPNGLFTTSSA</sequence>
<proteinExistence type="predicted"/>
<gene>
    <name evidence="1" type="ORF">LTRI10_LOCUS1237</name>
</gene>
<accession>A0AAV2CBS4</accession>